<evidence type="ECO:0000256" key="4">
    <source>
        <dbReference type="ARBA" id="ARBA00022825"/>
    </source>
</evidence>
<dbReference type="GO" id="GO:0006508">
    <property type="term" value="P:proteolysis"/>
    <property type="evidence" value="ECO:0007669"/>
    <property type="project" value="UniProtKB-KW"/>
</dbReference>
<gene>
    <name evidence="8" type="ORF">FA15DRAFT_723180</name>
</gene>
<evidence type="ECO:0000256" key="6">
    <source>
        <dbReference type="SAM" id="MobiDB-lite"/>
    </source>
</evidence>
<comment type="caution">
    <text evidence="5">Lacks conserved residue(s) required for the propagation of feature annotation.</text>
</comment>
<dbReference type="EMBL" id="ML210325">
    <property type="protein sequence ID" value="TFK19781.1"/>
    <property type="molecule type" value="Genomic_DNA"/>
</dbReference>
<organism evidence="8 9">
    <name type="scientific">Coprinopsis marcescibilis</name>
    <name type="common">Agaric fungus</name>
    <name type="synonym">Psathyrella marcescibilis</name>
    <dbReference type="NCBI Taxonomy" id="230819"/>
    <lineage>
        <taxon>Eukaryota</taxon>
        <taxon>Fungi</taxon>
        <taxon>Dikarya</taxon>
        <taxon>Basidiomycota</taxon>
        <taxon>Agaricomycotina</taxon>
        <taxon>Agaricomycetes</taxon>
        <taxon>Agaricomycetidae</taxon>
        <taxon>Agaricales</taxon>
        <taxon>Agaricineae</taxon>
        <taxon>Psathyrellaceae</taxon>
        <taxon>Coprinopsis</taxon>
    </lineage>
</organism>
<dbReference type="AlphaFoldDB" id="A0A5C3KHU4"/>
<keyword evidence="3" id="KW-0378">Hydrolase</keyword>
<feature type="region of interest" description="Disordered" evidence="6">
    <location>
        <begin position="24"/>
        <end position="46"/>
    </location>
</feature>
<evidence type="ECO:0000256" key="2">
    <source>
        <dbReference type="ARBA" id="ARBA00022670"/>
    </source>
</evidence>
<dbReference type="PROSITE" id="PS51892">
    <property type="entry name" value="SUBTILASE"/>
    <property type="match status" value="1"/>
</dbReference>
<dbReference type="PANTHER" id="PTHR43806:SF11">
    <property type="entry name" value="CEREVISIN-RELATED"/>
    <property type="match status" value="1"/>
</dbReference>
<proteinExistence type="inferred from homology"/>
<dbReference type="STRING" id="230819.A0A5C3KHU4"/>
<evidence type="ECO:0000256" key="1">
    <source>
        <dbReference type="ARBA" id="ARBA00011073"/>
    </source>
</evidence>
<comment type="similarity">
    <text evidence="1 5">Belongs to the peptidase S8 family.</text>
</comment>
<dbReference type="InterPro" id="IPR000209">
    <property type="entry name" value="Peptidase_S8/S53_dom"/>
</dbReference>
<dbReference type="PANTHER" id="PTHR43806">
    <property type="entry name" value="PEPTIDASE S8"/>
    <property type="match status" value="1"/>
</dbReference>
<dbReference type="Pfam" id="PF00082">
    <property type="entry name" value="Peptidase_S8"/>
    <property type="match status" value="1"/>
</dbReference>
<feature type="compositionally biased region" description="Polar residues" evidence="6">
    <location>
        <begin position="24"/>
        <end position="38"/>
    </location>
</feature>
<reference evidence="8 9" key="1">
    <citation type="journal article" date="2019" name="Nat. Ecol. Evol.">
        <title>Megaphylogeny resolves global patterns of mushroom evolution.</title>
        <authorList>
            <person name="Varga T."/>
            <person name="Krizsan K."/>
            <person name="Foldi C."/>
            <person name="Dima B."/>
            <person name="Sanchez-Garcia M."/>
            <person name="Sanchez-Ramirez S."/>
            <person name="Szollosi G.J."/>
            <person name="Szarkandi J.G."/>
            <person name="Papp V."/>
            <person name="Albert L."/>
            <person name="Andreopoulos W."/>
            <person name="Angelini C."/>
            <person name="Antonin V."/>
            <person name="Barry K.W."/>
            <person name="Bougher N.L."/>
            <person name="Buchanan P."/>
            <person name="Buyck B."/>
            <person name="Bense V."/>
            <person name="Catcheside P."/>
            <person name="Chovatia M."/>
            <person name="Cooper J."/>
            <person name="Damon W."/>
            <person name="Desjardin D."/>
            <person name="Finy P."/>
            <person name="Geml J."/>
            <person name="Haridas S."/>
            <person name="Hughes K."/>
            <person name="Justo A."/>
            <person name="Karasinski D."/>
            <person name="Kautmanova I."/>
            <person name="Kiss B."/>
            <person name="Kocsube S."/>
            <person name="Kotiranta H."/>
            <person name="LaButti K.M."/>
            <person name="Lechner B.E."/>
            <person name="Liimatainen K."/>
            <person name="Lipzen A."/>
            <person name="Lukacs Z."/>
            <person name="Mihaltcheva S."/>
            <person name="Morgado L.N."/>
            <person name="Niskanen T."/>
            <person name="Noordeloos M.E."/>
            <person name="Ohm R.A."/>
            <person name="Ortiz-Santana B."/>
            <person name="Ovrebo C."/>
            <person name="Racz N."/>
            <person name="Riley R."/>
            <person name="Savchenko A."/>
            <person name="Shiryaev A."/>
            <person name="Soop K."/>
            <person name="Spirin V."/>
            <person name="Szebenyi C."/>
            <person name="Tomsovsky M."/>
            <person name="Tulloss R.E."/>
            <person name="Uehling J."/>
            <person name="Grigoriev I.V."/>
            <person name="Vagvolgyi C."/>
            <person name="Papp T."/>
            <person name="Martin F.M."/>
            <person name="Miettinen O."/>
            <person name="Hibbett D.S."/>
            <person name="Nagy L.G."/>
        </authorList>
    </citation>
    <scope>NUCLEOTIDE SEQUENCE [LARGE SCALE GENOMIC DNA]</scope>
    <source>
        <strain evidence="8 9">CBS 121175</strain>
    </source>
</reference>
<dbReference type="SUPFAM" id="SSF52743">
    <property type="entry name" value="Subtilisin-like"/>
    <property type="match status" value="1"/>
</dbReference>
<dbReference type="GO" id="GO:0004252">
    <property type="term" value="F:serine-type endopeptidase activity"/>
    <property type="evidence" value="ECO:0007669"/>
    <property type="project" value="InterPro"/>
</dbReference>
<dbReference type="Proteomes" id="UP000307440">
    <property type="component" value="Unassembled WGS sequence"/>
</dbReference>
<name>A0A5C3KHU4_COPMA</name>
<evidence type="ECO:0000313" key="8">
    <source>
        <dbReference type="EMBL" id="TFK19781.1"/>
    </source>
</evidence>
<keyword evidence="4" id="KW-0720">Serine protease</keyword>
<dbReference type="OrthoDB" id="19448at2759"/>
<sequence length="245" mass="25989">MSPRITTLVPSYFATNGSTISGRSVTGTSRAKSALNTHRPTEVENTEWNNEALGTSSAVKAFDYFAKQVFITKRPSITYFQGIEYGTSQAIDQAVENESSFGCLVPTIALTWTSTYLIKLGVHIVIAAGDYTIDVRDSPGISPATLSSVITVGLVNINDSYALTSNYGPSIDLWAPGINRIGSFSGTPRAAAYVAGIIAYRISKDGNSTPAAIKARLQELSVKGAIRGLPEGSDSNNFLAQLGPI</sequence>
<accession>A0A5C3KHU4</accession>
<evidence type="ECO:0000313" key="9">
    <source>
        <dbReference type="Proteomes" id="UP000307440"/>
    </source>
</evidence>
<dbReference type="InterPro" id="IPR036852">
    <property type="entry name" value="Peptidase_S8/S53_dom_sf"/>
</dbReference>
<evidence type="ECO:0000256" key="5">
    <source>
        <dbReference type="PROSITE-ProRule" id="PRU01240"/>
    </source>
</evidence>
<dbReference type="InterPro" id="IPR050131">
    <property type="entry name" value="Peptidase_S8_subtilisin-like"/>
</dbReference>
<keyword evidence="2" id="KW-0645">Protease</keyword>
<evidence type="ECO:0000259" key="7">
    <source>
        <dbReference type="Pfam" id="PF00082"/>
    </source>
</evidence>
<keyword evidence="9" id="KW-1185">Reference proteome</keyword>
<evidence type="ECO:0000256" key="3">
    <source>
        <dbReference type="ARBA" id="ARBA00022801"/>
    </source>
</evidence>
<dbReference type="Gene3D" id="3.40.50.200">
    <property type="entry name" value="Peptidase S8/S53 domain"/>
    <property type="match status" value="1"/>
</dbReference>
<protein>
    <submittedName>
        <fullName evidence="8">Subtilisin-like protein</fullName>
    </submittedName>
</protein>
<feature type="domain" description="Peptidase S8/S53" evidence="7">
    <location>
        <begin position="118"/>
        <end position="218"/>
    </location>
</feature>